<dbReference type="SUPFAM" id="SSF46785">
    <property type="entry name" value="Winged helix' DNA-binding domain"/>
    <property type="match status" value="1"/>
</dbReference>
<dbReference type="PANTHER" id="PTHR43252">
    <property type="entry name" value="TRANSCRIPTIONAL REGULATOR YQJI"/>
    <property type="match status" value="1"/>
</dbReference>
<name>A0ABW9VXA4_9BURK</name>
<evidence type="ECO:0000259" key="2">
    <source>
        <dbReference type="Pfam" id="PF03551"/>
    </source>
</evidence>
<dbReference type="Pfam" id="PF03551">
    <property type="entry name" value="PadR"/>
    <property type="match status" value="1"/>
</dbReference>
<proteinExistence type="predicted"/>
<reference evidence="3 4" key="1">
    <citation type="submission" date="2019-12" db="EMBL/GenBank/DDBJ databases">
        <title>Novel species isolated from a subtropical stream in China.</title>
        <authorList>
            <person name="Lu H."/>
        </authorList>
    </citation>
    <scope>NUCLEOTIDE SEQUENCE [LARGE SCALE GENOMIC DNA]</scope>
    <source>
        <strain evidence="3 4">CY42W</strain>
    </source>
</reference>
<dbReference type="InterPro" id="IPR036390">
    <property type="entry name" value="WH_DNA-bd_sf"/>
</dbReference>
<gene>
    <name evidence="3" type="ORF">GTP69_07605</name>
</gene>
<evidence type="ECO:0000313" key="4">
    <source>
        <dbReference type="Proteomes" id="UP000642144"/>
    </source>
</evidence>
<sequence>MFGFHHHHRPHGPHGHHPHHGGPGHGGGPRGRGPKMFDAGAMRYVVLQLIAEKPRHGYEIIKELEQRSGGGYSPSPGAIYPLLSMLLDMGHVLATPDGNKKLHTITPEGEAFLAENRQFVDAILARLAEGDEHREGLRTAMHELKHAAIEQARASNHSPERIEQIRAILRQAVVDINAL</sequence>
<comment type="caution">
    <text evidence="3">The sequence shown here is derived from an EMBL/GenBank/DDBJ whole genome shotgun (WGS) entry which is preliminary data.</text>
</comment>
<protein>
    <submittedName>
        <fullName evidence="3">PadR family transcriptional regulator</fullName>
    </submittedName>
</protein>
<evidence type="ECO:0000313" key="3">
    <source>
        <dbReference type="EMBL" id="MYN26268.1"/>
    </source>
</evidence>
<dbReference type="InterPro" id="IPR036388">
    <property type="entry name" value="WH-like_DNA-bd_sf"/>
</dbReference>
<dbReference type="PANTHER" id="PTHR43252:SF7">
    <property type="entry name" value="TRANSCRIPTIONAL REGULATOR YQJI"/>
    <property type="match status" value="1"/>
</dbReference>
<feature type="region of interest" description="Disordered" evidence="1">
    <location>
        <begin position="1"/>
        <end position="35"/>
    </location>
</feature>
<keyword evidence="4" id="KW-1185">Reference proteome</keyword>
<organism evidence="3 4">
    <name type="scientific">Duganella levis</name>
    <dbReference type="NCBI Taxonomy" id="2692169"/>
    <lineage>
        <taxon>Bacteria</taxon>
        <taxon>Pseudomonadati</taxon>
        <taxon>Pseudomonadota</taxon>
        <taxon>Betaproteobacteria</taxon>
        <taxon>Burkholderiales</taxon>
        <taxon>Oxalobacteraceae</taxon>
        <taxon>Telluria group</taxon>
        <taxon>Duganella</taxon>
    </lineage>
</organism>
<accession>A0ABW9VXA4</accession>
<feature type="domain" description="Transcription regulator PadR N-terminal" evidence="2">
    <location>
        <begin position="46"/>
        <end position="115"/>
    </location>
</feature>
<dbReference type="Proteomes" id="UP000642144">
    <property type="component" value="Unassembled WGS sequence"/>
</dbReference>
<dbReference type="RefSeq" id="WP_161054299.1">
    <property type="nucleotide sequence ID" value="NZ_WWCT01000004.1"/>
</dbReference>
<evidence type="ECO:0000256" key="1">
    <source>
        <dbReference type="SAM" id="MobiDB-lite"/>
    </source>
</evidence>
<dbReference type="InterPro" id="IPR005149">
    <property type="entry name" value="Tscrpt_reg_PadR_N"/>
</dbReference>
<dbReference type="EMBL" id="WWCT01000004">
    <property type="protein sequence ID" value="MYN26268.1"/>
    <property type="molecule type" value="Genomic_DNA"/>
</dbReference>
<dbReference type="Gene3D" id="1.10.10.10">
    <property type="entry name" value="Winged helix-like DNA-binding domain superfamily/Winged helix DNA-binding domain"/>
    <property type="match status" value="1"/>
</dbReference>
<feature type="compositionally biased region" description="Basic residues" evidence="1">
    <location>
        <begin position="1"/>
        <end position="22"/>
    </location>
</feature>